<feature type="DNA-binding region" description="Homeobox" evidence="2">
    <location>
        <begin position="15"/>
        <end position="78"/>
    </location>
</feature>
<organism evidence="5 6">
    <name type="scientific">Handroanthus impetiginosus</name>
    <dbReference type="NCBI Taxonomy" id="429701"/>
    <lineage>
        <taxon>Eukaryota</taxon>
        <taxon>Viridiplantae</taxon>
        <taxon>Streptophyta</taxon>
        <taxon>Embryophyta</taxon>
        <taxon>Tracheophyta</taxon>
        <taxon>Spermatophyta</taxon>
        <taxon>Magnoliopsida</taxon>
        <taxon>eudicotyledons</taxon>
        <taxon>Gunneridae</taxon>
        <taxon>Pentapetalae</taxon>
        <taxon>asterids</taxon>
        <taxon>lamiids</taxon>
        <taxon>Lamiales</taxon>
        <taxon>Bignoniaceae</taxon>
        <taxon>Crescentiina</taxon>
        <taxon>Tabebuia alliance</taxon>
        <taxon>Handroanthus</taxon>
    </lineage>
</organism>
<dbReference type="InterPro" id="IPR001356">
    <property type="entry name" value="HD"/>
</dbReference>
<evidence type="ECO:0000256" key="1">
    <source>
        <dbReference type="ARBA" id="ARBA00004123"/>
    </source>
</evidence>
<gene>
    <name evidence="5" type="ORF">CDL12_11617</name>
</gene>
<dbReference type="Gene3D" id="2.30.30.140">
    <property type="match status" value="1"/>
</dbReference>
<feature type="domain" description="Homeobox" evidence="4">
    <location>
        <begin position="13"/>
        <end position="77"/>
    </location>
</feature>
<dbReference type="SUPFAM" id="SSF46689">
    <property type="entry name" value="Homeodomain-like"/>
    <property type="match status" value="1"/>
</dbReference>
<name>A0A2G9HDX7_9LAMI</name>
<dbReference type="OrthoDB" id="2018059at2759"/>
<evidence type="ECO:0000256" key="2">
    <source>
        <dbReference type="PROSITE-ProRule" id="PRU00108"/>
    </source>
</evidence>
<dbReference type="Gene3D" id="1.10.10.60">
    <property type="entry name" value="Homeodomain-like"/>
    <property type="match status" value="1"/>
</dbReference>
<keyword evidence="2" id="KW-0371">Homeobox</keyword>
<proteinExistence type="predicted"/>
<dbReference type="GO" id="GO:0003682">
    <property type="term" value="F:chromatin binding"/>
    <property type="evidence" value="ECO:0007669"/>
    <property type="project" value="InterPro"/>
</dbReference>
<dbReference type="Proteomes" id="UP000231279">
    <property type="component" value="Unassembled WGS sequence"/>
</dbReference>
<dbReference type="AlphaFoldDB" id="A0A2G9HDX7"/>
<evidence type="ECO:0000256" key="3">
    <source>
        <dbReference type="SAM" id="MobiDB-lite"/>
    </source>
</evidence>
<feature type="region of interest" description="Disordered" evidence="3">
    <location>
        <begin position="314"/>
        <end position="357"/>
    </location>
</feature>
<keyword evidence="6" id="KW-1185">Reference proteome</keyword>
<evidence type="ECO:0000313" key="5">
    <source>
        <dbReference type="EMBL" id="PIN15721.1"/>
    </source>
</evidence>
<feature type="compositionally biased region" description="Low complexity" evidence="3">
    <location>
        <begin position="104"/>
        <end position="118"/>
    </location>
</feature>
<dbReference type="Pfam" id="PF16719">
    <property type="entry name" value="SAWADEE"/>
    <property type="match status" value="1"/>
</dbReference>
<dbReference type="STRING" id="429701.A0A2G9HDX7"/>
<dbReference type="PANTHER" id="PTHR33827:SF7">
    <property type="entry name" value="PROTEIN SAWADEE HOMEODOMAIN HOMOLOG 2"/>
    <property type="match status" value="1"/>
</dbReference>
<evidence type="ECO:0000259" key="4">
    <source>
        <dbReference type="PROSITE" id="PS50071"/>
    </source>
</evidence>
<dbReference type="InterPro" id="IPR032001">
    <property type="entry name" value="SAWADEE_dom"/>
</dbReference>
<reference evidence="6" key="1">
    <citation type="journal article" date="2018" name="Gigascience">
        <title>Genome assembly of the Pink Ipe (Handroanthus impetiginosus, Bignoniaceae), a highly valued, ecologically keystone Neotropical timber forest tree.</title>
        <authorList>
            <person name="Silva-Junior O.B."/>
            <person name="Grattapaglia D."/>
            <person name="Novaes E."/>
            <person name="Collevatti R.G."/>
        </authorList>
    </citation>
    <scope>NUCLEOTIDE SEQUENCE [LARGE SCALE GENOMIC DNA]</scope>
    <source>
        <strain evidence="6">cv. UFG-1</strain>
    </source>
</reference>
<dbReference type="InterPro" id="IPR039276">
    <property type="entry name" value="SHH1/2"/>
</dbReference>
<keyword evidence="2" id="KW-0238">DNA-binding</keyword>
<dbReference type="GO" id="GO:0005634">
    <property type="term" value="C:nucleus"/>
    <property type="evidence" value="ECO:0007669"/>
    <property type="project" value="UniProtKB-SubCell"/>
</dbReference>
<sequence>MGRPPSNGGPSFRFNSTEVGEMEAILQAHNYAVPPREILEALAQRFSATAERAGKVEVSGKQVWNWFQNRRYALRARAAKAPVPGQVNVSPVPRDDQAAIRNGPQASQPQPQPVASSVTVKSVPQVPHPHPAPLAQNDAKNALDSSQMEFEAKSARDGAWYDVTLFLAHRSLDTGDQEALVRFAGFGPEEDEWVNIRRHVRQRSLPCEASECVAVIPGDLILCFQEGKEQALYFDAHVLDAQRRRHDVRGCRCRFLVRYDHDQSEEIVPLRKICRRPETDYRLQQLNAVTTNVNPQNTGTDPQAGNTMKVTAAGEQPKVEEHVDSRGMTSVAPPNIPVAGESKLPPPKITSEMLLKS</sequence>
<comment type="caution">
    <text evidence="5">The sequence shown here is derived from an EMBL/GenBank/DDBJ whole genome shotgun (WGS) entry which is preliminary data.</text>
</comment>
<dbReference type="EMBL" id="NKXS01002018">
    <property type="protein sequence ID" value="PIN15721.1"/>
    <property type="molecule type" value="Genomic_DNA"/>
</dbReference>
<dbReference type="PROSITE" id="PS50071">
    <property type="entry name" value="HOMEOBOX_2"/>
    <property type="match status" value="1"/>
</dbReference>
<dbReference type="Gene3D" id="2.40.50.40">
    <property type="match status" value="1"/>
</dbReference>
<comment type="subcellular location">
    <subcellularLocation>
        <location evidence="1 2">Nucleus</location>
    </subcellularLocation>
</comment>
<keyword evidence="2" id="KW-0539">Nucleus</keyword>
<dbReference type="SMART" id="SM00389">
    <property type="entry name" value="HOX"/>
    <property type="match status" value="1"/>
</dbReference>
<protein>
    <recommendedName>
        <fullName evidence="4">Homeobox domain-containing protein</fullName>
    </recommendedName>
</protein>
<dbReference type="GO" id="GO:0003677">
    <property type="term" value="F:DNA binding"/>
    <property type="evidence" value="ECO:0007669"/>
    <property type="project" value="UniProtKB-UniRule"/>
</dbReference>
<feature type="region of interest" description="Disordered" evidence="3">
    <location>
        <begin position="84"/>
        <end position="137"/>
    </location>
</feature>
<accession>A0A2G9HDX7</accession>
<dbReference type="PANTHER" id="PTHR33827">
    <property type="entry name" value="PROTEIN SAWADEE HOMEODOMAIN HOMOLOG 2"/>
    <property type="match status" value="1"/>
</dbReference>
<dbReference type="InterPro" id="IPR009057">
    <property type="entry name" value="Homeodomain-like_sf"/>
</dbReference>
<evidence type="ECO:0000313" key="6">
    <source>
        <dbReference type="Proteomes" id="UP000231279"/>
    </source>
</evidence>